<feature type="transmembrane region" description="Helical" evidence="1">
    <location>
        <begin position="7"/>
        <end position="26"/>
    </location>
</feature>
<comment type="caution">
    <text evidence="2">The sequence shown here is derived from an EMBL/GenBank/DDBJ whole genome shotgun (WGS) entry which is preliminary data.</text>
</comment>
<reference evidence="2 3" key="1">
    <citation type="submission" date="2020-02" db="EMBL/GenBank/DDBJ databases">
        <title>Fructobacillus sp. isolated from paper mulberry of Taiwan.</title>
        <authorList>
            <person name="Lin S.-T."/>
        </authorList>
    </citation>
    <scope>NUCLEOTIDE SEQUENCE [LARGE SCALE GENOMIC DNA]</scope>
    <source>
        <strain evidence="2 3">M1-10</strain>
    </source>
</reference>
<organism evidence="2 3">
    <name type="scientific">Fructobacillus papyriferae</name>
    <dbReference type="NCBI Taxonomy" id="2713171"/>
    <lineage>
        <taxon>Bacteria</taxon>
        <taxon>Bacillati</taxon>
        <taxon>Bacillota</taxon>
        <taxon>Bacilli</taxon>
        <taxon>Lactobacillales</taxon>
        <taxon>Lactobacillaceae</taxon>
        <taxon>Fructobacillus</taxon>
    </lineage>
</organism>
<keyword evidence="1" id="KW-0812">Transmembrane</keyword>
<proteinExistence type="predicted"/>
<feature type="transmembrane region" description="Helical" evidence="1">
    <location>
        <begin position="96"/>
        <end position="115"/>
    </location>
</feature>
<evidence type="ECO:0000256" key="1">
    <source>
        <dbReference type="SAM" id="Phobius"/>
    </source>
</evidence>
<dbReference type="EMBL" id="JAAMFI010000004">
    <property type="protein sequence ID" value="MBS9335562.1"/>
    <property type="molecule type" value="Genomic_DNA"/>
</dbReference>
<dbReference type="InterPro" id="IPR021560">
    <property type="entry name" value="DUF3021"/>
</dbReference>
<dbReference type="Pfam" id="PF11457">
    <property type="entry name" value="DUF3021"/>
    <property type="match status" value="1"/>
</dbReference>
<protein>
    <submittedName>
        <fullName evidence="2">DUF3021 domain-containing protein</fullName>
    </submittedName>
</protein>
<keyword evidence="1" id="KW-1133">Transmembrane helix</keyword>
<accession>A0ABS5QUF2</accession>
<dbReference type="RefSeq" id="WP_213820151.1">
    <property type="nucleotide sequence ID" value="NZ_JAAMFI010000004.1"/>
</dbReference>
<sequence>MKKIIQHIVSGIGFGSATYLIILSLQDTSSVTIPLQDIWAILLMSACIGLLSTIFDSDRLSFFTLFIIHLLGTAVIVWLTGKTTGCFHTDMNNPVIWLYFSIAYAIIWLVILMNMKKTVSDINRALTNRQQNKKD</sequence>
<evidence type="ECO:0000313" key="3">
    <source>
        <dbReference type="Proteomes" id="UP001519418"/>
    </source>
</evidence>
<feature type="transmembrane region" description="Helical" evidence="1">
    <location>
        <begin position="62"/>
        <end position="81"/>
    </location>
</feature>
<gene>
    <name evidence="2" type="ORF">G6R27_05910</name>
</gene>
<dbReference type="Proteomes" id="UP001519418">
    <property type="component" value="Unassembled WGS sequence"/>
</dbReference>
<keyword evidence="3" id="KW-1185">Reference proteome</keyword>
<evidence type="ECO:0000313" key="2">
    <source>
        <dbReference type="EMBL" id="MBS9335562.1"/>
    </source>
</evidence>
<feature type="transmembrane region" description="Helical" evidence="1">
    <location>
        <begin position="38"/>
        <end position="55"/>
    </location>
</feature>
<name>A0ABS5QUF2_9LACO</name>
<keyword evidence="1" id="KW-0472">Membrane</keyword>